<keyword evidence="3" id="KW-1185">Reference proteome</keyword>
<dbReference type="EMBL" id="ML977511">
    <property type="protein sequence ID" value="KAF2127262.1"/>
    <property type="molecule type" value="Genomic_DNA"/>
</dbReference>
<dbReference type="GeneID" id="54411119"/>
<evidence type="ECO:0000256" key="1">
    <source>
        <dbReference type="SAM" id="MobiDB-lite"/>
    </source>
</evidence>
<organism evidence="2 3">
    <name type="scientific">Dothidotthia symphoricarpi CBS 119687</name>
    <dbReference type="NCBI Taxonomy" id="1392245"/>
    <lineage>
        <taxon>Eukaryota</taxon>
        <taxon>Fungi</taxon>
        <taxon>Dikarya</taxon>
        <taxon>Ascomycota</taxon>
        <taxon>Pezizomycotina</taxon>
        <taxon>Dothideomycetes</taxon>
        <taxon>Pleosporomycetidae</taxon>
        <taxon>Pleosporales</taxon>
        <taxon>Dothidotthiaceae</taxon>
        <taxon>Dothidotthia</taxon>
    </lineage>
</organism>
<dbReference type="Proteomes" id="UP000799771">
    <property type="component" value="Unassembled WGS sequence"/>
</dbReference>
<dbReference type="AlphaFoldDB" id="A0A6A6A5K8"/>
<proteinExistence type="predicted"/>
<protein>
    <submittedName>
        <fullName evidence="2">Uncharacterized protein</fullName>
    </submittedName>
</protein>
<reference evidence="2" key="1">
    <citation type="journal article" date="2020" name="Stud. Mycol.">
        <title>101 Dothideomycetes genomes: a test case for predicting lifestyles and emergence of pathogens.</title>
        <authorList>
            <person name="Haridas S."/>
            <person name="Albert R."/>
            <person name="Binder M."/>
            <person name="Bloem J."/>
            <person name="Labutti K."/>
            <person name="Salamov A."/>
            <person name="Andreopoulos B."/>
            <person name="Baker S."/>
            <person name="Barry K."/>
            <person name="Bills G."/>
            <person name="Bluhm B."/>
            <person name="Cannon C."/>
            <person name="Castanera R."/>
            <person name="Culley D."/>
            <person name="Daum C."/>
            <person name="Ezra D."/>
            <person name="Gonzalez J."/>
            <person name="Henrissat B."/>
            <person name="Kuo A."/>
            <person name="Liang C."/>
            <person name="Lipzen A."/>
            <person name="Lutzoni F."/>
            <person name="Magnuson J."/>
            <person name="Mondo S."/>
            <person name="Nolan M."/>
            <person name="Ohm R."/>
            <person name="Pangilinan J."/>
            <person name="Park H.-J."/>
            <person name="Ramirez L."/>
            <person name="Alfaro M."/>
            <person name="Sun H."/>
            <person name="Tritt A."/>
            <person name="Yoshinaga Y."/>
            <person name="Zwiers L.-H."/>
            <person name="Turgeon B."/>
            <person name="Goodwin S."/>
            <person name="Spatafora J."/>
            <person name="Crous P."/>
            <person name="Grigoriev I."/>
        </authorList>
    </citation>
    <scope>NUCLEOTIDE SEQUENCE</scope>
    <source>
        <strain evidence="2">CBS 119687</strain>
    </source>
</reference>
<evidence type="ECO:0000313" key="3">
    <source>
        <dbReference type="Proteomes" id="UP000799771"/>
    </source>
</evidence>
<accession>A0A6A6A5K8</accession>
<dbReference type="RefSeq" id="XP_033521651.1">
    <property type="nucleotide sequence ID" value="XM_033670687.1"/>
</dbReference>
<name>A0A6A6A5K8_9PLEO</name>
<feature type="compositionally biased region" description="Low complexity" evidence="1">
    <location>
        <begin position="58"/>
        <end position="75"/>
    </location>
</feature>
<dbReference type="OrthoDB" id="5089392at2759"/>
<sequence>MTTHNAHNTHALNARDLSTRLANLQSHHQSDNAHTDPTPTSGSRRPRASSLDALPRFTKSPTMSTTSTSVSSATTCRDSVEVPVGAFSKPCLGRKSRRATDGERKGEFQYYGRHANQWLFNGFSVTGAVRRGFGKVFRKEGRSGGYRE</sequence>
<evidence type="ECO:0000313" key="2">
    <source>
        <dbReference type="EMBL" id="KAF2127262.1"/>
    </source>
</evidence>
<feature type="region of interest" description="Disordered" evidence="1">
    <location>
        <begin position="25"/>
        <end position="75"/>
    </location>
</feature>
<gene>
    <name evidence="2" type="ORF">P153DRAFT_387808</name>
</gene>